<name>A0A150FBA7_9BACI</name>
<evidence type="ECO:0000313" key="2">
    <source>
        <dbReference type="EMBL" id="KXZ22658.1"/>
    </source>
</evidence>
<dbReference type="InterPro" id="IPR024207">
    <property type="entry name" value="CotJB_dom"/>
</dbReference>
<proteinExistence type="predicted"/>
<feature type="domain" description="Protein CotJB" evidence="1">
    <location>
        <begin position="11"/>
        <end position="86"/>
    </location>
</feature>
<sequence>MAKKIDDEYYRLLEQIQAADFVLVELTLYLDTHPHDRLALQQFHEYSRYSKQLRKRFEPEYGPLLQYGVSQAGAQWDWSRGPWPWQV</sequence>
<evidence type="ECO:0000259" key="1">
    <source>
        <dbReference type="Pfam" id="PF12652"/>
    </source>
</evidence>
<dbReference type="InterPro" id="IPR016571">
    <property type="entry name" value="Spore_coat_assembly_CotJB"/>
</dbReference>
<reference evidence="3" key="1">
    <citation type="submission" date="2016-02" db="EMBL/GenBank/DDBJ databases">
        <authorList>
            <person name="Dunlap C."/>
        </authorList>
    </citation>
    <scope>NUCLEOTIDE SEQUENCE [LARGE SCALE GENOMIC DNA]</scope>
    <source>
        <strain evidence="3">NRRL B-41092</strain>
    </source>
</reference>
<accession>A0A150FBA7</accession>
<keyword evidence="3" id="KW-1185">Reference proteome</keyword>
<organism evidence="2 3">
    <name type="scientific">Bacillus nakamurai</name>
    <dbReference type="NCBI Taxonomy" id="1793963"/>
    <lineage>
        <taxon>Bacteria</taxon>
        <taxon>Bacillati</taxon>
        <taxon>Bacillota</taxon>
        <taxon>Bacilli</taxon>
        <taxon>Bacillales</taxon>
        <taxon>Bacillaceae</taxon>
        <taxon>Bacillus</taxon>
    </lineage>
</organism>
<dbReference type="OrthoDB" id="9804099at2"/>
<keyword evidence="2" id="KW-0167">Capsid protein</keyword>
<dbReference type="Proteomes" id="UP000075430">
    <property type="component" value="Unassembled WGS sequence"/>
</dbReference>
<comment type="caution">
    <text evidence="2">The sequence shown here is derived from an EMBL/GenBank/DDBJ whole genome shotgun (WGS) entry which is preliminary data.</text>
</comment>
<protein>
    <submittedName>
        <fullName evidence="2">Spore coat protein CotJB</fullName>
    </submittedName>
</protein>
<dbReference type="Pfam" id="PF12652">
    <property type="entry name" value="CotJB"/>
    <property type="match status" value="1"/>
</dbReference>
<dbReference type="PIRSF" id="PIRSF010606">
    <property type="entry name" value="Spore_coat_CotJB"/>
    <property type="match status" value="1"/>
</dbReference>
<dbReference type="STRING" id="1793963.AXI58_07735"/>
<dbReference type="EMBL" id="LSBA01000004">
    <property type="protein sequence ID" value="KXZ22658.1"/>
    <property type="molecule type" value="Genomic_DNA"/>
</dbReference>
<dbReference type="AlphaFoldDB" id="A0A150FBA7"/>
<keyword evidence="2" id="KW-0946">Virion</keyword>
<evidence type="ECO:0000313" key="3">
    <source>
        <dbReference type="Proteomes" id="UP000075430"/>
    </source>
</evidence>
<dbReference type="RefSeq" id="WP_061520247.1">
    <property type="nucleotide sequence ID" value="NZ_JAJJBV010000008.1"/>
</dbReference>
<gene>
    <name evidence="2" type="ORF">AXI58_07735</name>
</gene>